<keyword evidence="4" id="KW-0393">Immunoglobulin domain</keyword>
<accession>A0A7K5HNU6</accession>
<keyword evidence="7" id="KW-1185">Reference proteome</keyword>
<dbReference type="Pfam" id="PF07686">
    <property type="entry name" value="V-set"/>
    <property type="match status" value="1"/>
</dbReference>
<dbReference type="SMART" id="SM00406">
    <property type="entry name" value="IGv"/>
    <property type="match status" value="1"/>
</dbReference>
<dbReference type="SMART" id="SM00409">
    <property type="entry name" value="IG"/>
    <property type="match status" value="3"/>
</dbReference>
<dbReference type="InterPro" id="IPR003006">
    <property type="entry name" value="Ig/MHC_CS"/>
</dbReference>
<keyword evidence="2" id="KW-1015">Disulfide bond</keyword>
<reference evidence="6 7" key="1">
    <citation type="submission" date="2019-09" db="EMBL/GenBank/DDBJ databases">
        <title>Bird 10,000 Genomes (B10K) Project - Family phase.</title>
        <authorList>
            <person name="Zhang G."/>
        </authorList>
    </citation>
    <scope>NUCLEOTIDE SEQUENCE [LARGE SCALE GENOMIC DNA]</scope>
    <source>
        <strain evidence="6">B10K-DU-003-44</strain>
        <tissue evidence="6">Muscle</tissue>
    </source>
</reference>
<dbReference type="Pfam" id="PF07654">
    <property type="entry name" value="C1-set"/>
    <property type="match status" value="2"/>
</dbReference>
<organism evidence="6 7">
    <name type="scientific">Crotophaga sulcirostris</name>
    <name type="common">Groove-billed ani</name>
    <dbReference type="NCBI Taxonomy" id="33598"/>
    <lineage>
        <taxon>Eukaryota</taxon>
        <taxon>Metazoa</taxon>
        <taxon>Chordata</taxon>
        <taxon>Craniata</taxon>
        <taxon>Vertebrata</taxon>
        <taxon>Euteleostomi</taxon>
        <taxon>Archelosauria</taxon>
        <taxon>Archosauria</taxon>
        <taxon>Dinosauria</taxon>
        <taxon>Saurischia</taxon>
        <taxon>Theropoda</taxon>
        <taxon>Coelurosauria</taxon>
        <taxon>Aves</taxon>
        <taxon>Neognathae</taxon>
        <taxon>Neoaves</taxon>
        <taxon>Otidimorphae</taxon>
        <taxon>Cuculiformes</taxon>
        <taxon>Crotophagidae</taxon>
        <taxon>Crotophaga</taxon>
    </lineage>
</organism>
<dbReference type="InterPro" id="IPR003599">
    <property type="entry name" value="Ig_sub"/>
</dbReference>
<name>A0A7K5HNU6_CROSL</name>
<dbReference type="InterPro" id="IPR003597">
    <property type="entry name" value="Ig_C1-set"/>
</dbReference>
<feature type="non-terminal residue" evidence="6">
    <location>
        <position position="1"/>
    </location>
</feature>
<dbReference type="PROSITE" id="PS50835">
    <property type="entry name" value="IG_LIKE"/>
    <property type="match status" value="3"/>
</dbReference>
<dbReference type="AlphaFoldDB" id="A0A7K5HNU6"/>
<dbReference type="SUPFAM" id="SSF48726">
    <property type="entry name" value="Immunoglobulin"/>
    <property type="match status" value="3"/>
</dbReference>
<dbReference type="Gene3D" id="2.60.40.10">
    <property type="entry name" value="Immunoglobulins"/>
    <property type="match status" value="3"/>
</dbReference>
<feature type="non-terminal residue" evidence="6">
    <location>
        <position position="328"/>
    </location>
</feature>
<dbReference type="InterPro" id="IPR013106">
    <property type="entry name" value="Ig_V-set"/>
</dbReference>
<dbReference type="PROSITE" id="PS00290">
    <property type="entry name" value="IG_MHC"/>
    <property type="match status" value="1"/>
</dbReference>
<dbReference type="SMART" id="SM00407">
    <property type="entry name" value="IGc1"/>
    <property type="match status" value="2"/>
</dbReference>
<dbReference type="FunFam" id="2.60.40.10:FF:000295">
    <property type="entry name" value="Tyrosine-protein phosphatase non-receptor type substrate 1"/>
    <property type="match status" value="1"/>
</dbReference>
<keyword evidence="1" id="KW-0732">Signal</keyword>
<proteinExistence type="predicted"/>
<evidence type="ECO:0000313" key="7">
    <source>
        <dbReference type="Proteomes" id="UP000549499"/>
    </source>
</evidence>
<dbReference type="InterPro" id="IPR036179">
    <property type="entry name" value="Ig-like_dom_sf"/>
</dbReference>
<feature type="domain" description="Ig-like" evidence="5">
    <location>
        <begin position="18"/>
        <end position="92"/>
    </location>
</feature>
<dbReference type="EMBL" id="VYZB01000195">
    <property type="protein sequence ID" value="NWS70954.1"/>
    <property type="molecule type" value="Genomic_DNA"/>
</dbReference>
<evidence type="ECO:0000256" key="3">
    <source>
        <dbReference type="ARBA" id="ARBA00023180"/>
    </source>
</evidence>
<evidence type="ECO:0000256" key="4">
    <source>
        <dbReference type="ARBA" id="ARBA00023319"/>
    </source>
</evidence>
<dbReference type="OrthoDB" id="6370831at2759"/>
<comment type="caution">
    <text evidence="6">The sequence shown here is derived from an EMBL/GenBank/DDBJ whole genome shotgun (WGS) entry which is preliminary data.</text>
</comment>
<evidence type="ECO:0000256" key="1">
    <source>
        <dbReference type="ARBA" id="ARBA00022729"/>
    </source>
</evidence>
<gene>
    <name evidence="6" type="primary">Sirpb1_0</name>
    <name evidence="6" type="ORF">CROSUL_R04665</name>
</gene>
<dbReference type="InterPro" id="IPR007110">
    <property type="entry name" value="Ig-like_dom"/>
</dbReference>
<keyword evidence="3" id="KW-0325">Glycoprotein</keyword>
<evidence type="ECO:0000313" key="6">
    <source>
        <dbReference type="EMBL" id="NWS70954.1"/>
    </source>
</evidence>
<evidence type="ECO:0000256" key="2">
    <source>
        <dbReference type="ARBA" id="ARBA00023157"/>
    </source>
</evidence>
<dbReference type="InterPro" id="IPR013783">
    <property type="entry name" value="Ig-like_fold"/>
</dbReference>
<evidence type="ECO:0000259" key="5">
    <source>
        <dbReference type="PROSITE" id="PS50835"/>
    </source>
</evidence>
<dbReference type="PANTHER" id="PTHR19971">
    <property type="entry name" value="SIGNAL-REGULATORY PROTEIN BETA"/>
    <property type="match status" value="1"/>
</dbReference>
<dbReference type="InterPro" id="IPR051755">
    <property type="entry name" value="Ig-like_CS_Receptor"/>
</dbReference>
<feature type="domain" description="Ig-like" evidence="5">
    <location>
        <begin position="224"/>
        <end position="315"/>
    </location>
</feature>
<protein>
    <submittedName>
        <fullName evidence="6">SIRBL protein</fullName>
    </submittedName>
</protein>
<feature type="domain" description="Ig-like" evidence="5">
    <location>
        <begin position="119"/>
        <end position="211"/>
    </location>
</feature>
<sequence>GEGFKLRQPQDAVSVAAGQTLTLNCTIFGDNINGPVKWLKSRDSGNGPGNEQVVYNDAGTFPRVTWAVTKSNTDFTIHIRDVQPEDAGTYYCVKFRKKVPDEIEFQRGKGTEVSVHAEPTRPVVSGPTRRAGPGESVSFTCTAGRFFSEDISVKWFKDKAPISAQQPQVTPGQTKFSYDMSSTVTMTLQQDDLRSQLVCEVQHSTLTAPLTGTYELREALRVSPSVRVATDPRGPVEVNKTISFICNVEGFYPGDVDVTWLENRTEVKVENVSKLLKNPQGLFKLRSLLEVQATEENNGSTFTCWVVHDAQAPVSAMAVLWVTAPDKE</sequence>
<dbReference type="Proteomes" id="UP000549499">
    <property type="component" value="Unassembled WGS sequence"/>
</dbReference>